<evidence type="ECO:0000256" key="2">
    <source>
        <dbReference type="ARBA" id="ARBA00007733"/>
    </source>
</evidence>
<dbReference type="InterPro" id="IPR009000">
    <property type="entry name" value="Transl_B-barrel_sf"/>
</dbReference>
<feature type="compositionally biased region" description="Gly residues" evidence="12">
    <location>
        <begin position="300"/>
        <end position="351"/>
    </location>
</feature>
<dbReference type="GO" id="GO:0003743">
    <property type="term" value="F:translation initiation factor activity"/>
    <property type="evidence" value="ECO:0007669"/>
    <property type="project" value="UniProtKB-UniRule"/>
</dbReference>
<dbReference type="SUPFAM" id="SSF52540">
    <property type="entry name" value="P-loop containing nucleoside triphosphate hydrolases"/>
    <property type="match status" value="1"/>
</dbReference>
<evidence type="ECO:0000256" key="1">
    <source>
        <dbReference type="ARBA" id="ARBA00004496"/>
    </source>
</evidence>
<protein>
    <recommendedName>
        <fullName evidence="3 10">Translation initiation factor IF-2</fullName>
    </recommendedName>
</protein>
<dbReference type="GO" id="GO:0005829">
    <property type="term" value="C:cytosol"/>
    <property type="evidence" value="ECO:0007669"/>
    <property type="project" value="TreeGrafter"/>
</dbReference>
<dbReference type="FunFam" id="2.40.30.10:FF:000008">
    <property type="entry name" value="Translation initiation factor IF-2"/>
    <property type="match status" value="1"/>
</dbReference>
<dbReference type="PANTHER" id="PTHR43381:SF5">
    <property type="entry name" value="TR-TYPE G DOMAIN-CONTAINING PROTEIN"/>
    <property type="match status" value="1"/>
</dbReference>
<dbReference type="EMBL" id="CP041616">
    <property type="protein sequence ID" value="QDO89096.1"/>
    <property type="molecule type" value="Genomic_DNA"/>
</dbReference>
<feature type="compositionally biased region" description="Basic residues" evidence="12">
    <location>
        <begin position="352"/>
        <end position="363"/>
    </location>
</feature>
<reference evidence="14 15" key="1">
    <citation type="submission" date="2019-07" db="EMBL/GenBank/DDBJ databases">
        <title>complete genome sequencing of Ornithinimicrobium sp. H23M54.</title>
        <authorList>
            <person name="Bae J.-W."/>
            <person name="Lee S.-Y."/>
        </authorList>
    </citation>
    <scope>NUCLEOTIDE SEQUENCE [LARGE SCALE GENOMIC DNA]</scope>
    <source>
        <strain evidence="14 15">H23M54</strain>
    </source>
</reference>
<dbReference type="Pfam" id="PF11987">
    <property type="entry name" value="IF-2"/>
    <property type="match status" value="1"/>
</dbReference>
<dbReference type="RefSeq" id="WP_143783773.1">
    <property type="nucleotide sequence ID" value="NZ_CP041616.1"/>
</dbReference>
<feature type="binding site" evidence="10">
    <location>
        <begin position="486"/>
        <end position="493"/>
    </location>
    <ligand>
        <name>GTP</name>
        <dbReference type="ChEBI" id="CHEBI:37565"/>
    </ligand>
</feature>
<dbReference type="Gene3D" id="2.40.30.10">
    <property type="entry name" value="Translation factors"/>
    <property type="match status" value="2"/>
</dbReference>
<dbReference type="InterPro" id="IPR036925">
    <property type="entry name" value="TIF_IF2_dom3_sf"/>
</dbReference>
<sequence>MAKVRVYELAKELGVESKQLLAHLKEQGEFVRSASSTIEPPVVRKIRENPPAAAKTAEAPKSAAPKAAEKTTAAKPGGTPAAKPGGTPAKPGGTPAAKPGGTEAAKPGVKPGPGTAAATPSEPAAQAPAAADTQPATPSAPTPTPTPAAADAGPDSAAEPAAKAAPTPGARPGPRPTPERPAASERPAGREGSGPRPGGKPGPRPGNNPFAPSQGMGRERPRTERPDRGERGERGGAPRPGNNPFAPSQGMPRPGGTRGGQAGPGGPRPGGPRPGGPRPNPGMMPDRAAVPRPGERPARGPGGRGRPGAPGGGPGAPGGGPGGYRGGGGGRPGGGGPRGRGGTQGAFGRGGGKVRGRKSKRAKRAEFEQMQAPAIGGVSVPRGNGMTITVRRGASLSDFADKINVDPASLVTVLFHLGEMATATQSLDEDAFGVLGSELGYDIRVVSPEEEERELFSSFNIDLDAETEAETDEDLEARPPVVTVMGHVDHGKTRLLDAIRQADVGASETGGITQHIGAYQVHTNHEGDDRPITFIDTPGHEAFTAMRARGAKVTDIAILVVAANDGVMPQTIEALNHAQAADVPIVVAVNKIDVDGANPAKVRQQLTEYNLIAEEYGGETMFVDVSAKNNENIDTLLEAVLLTADAALDLRANPNKDARGVAIEANLDRGRGPVATVLVQQGTLRVGDAIVAGSAHGRVRAMLDEHGTNVQEATPSRPVQVLGLASVPRAGDTFLVAPDDRTARQIAEKRESADRQASLAKARKRISLESLNEALAAGKVDTLNLILKGDVSGSVEALEDALLQIDVGDEVDLRIIDRGVGAITLNNINLAAASDAIILGYNVRAEGQNAEVAEREGVEIRYYGVIYQAIEDIESALKGMLKPEYEEIETGTAEIREIFRSSKFGNVAGSLVRSGEIRRGAKARITRNGVVITEGLEIAGLRRFKDDVTEVREGFECGINLGSFNDVQTDDLITTYEMREIPRA</sequence>
<evidence type="ECO:0000256" key="7">
    <source>
        <dbReference type="ARBA" id="ARBA00022917"/>
    </source>
</evidence>
<dbReference type="PRINTS" id="PR00315">
    <property type="entry name" value="ELONGATNFCT"/>
</dbReference>
<dbReference type="InterPro" id="IPR005225">
    <property type="entry name" value="Small_GTP-bd"/>
</dbReference>
<proteinExistence type="inferred from homology"/>
<dbReference type="FunFam" id="2.40.30.10:FF:000007">
    <property type="entry name" value="Translation initiation factor IF-2"/>
    <property type="match status" value="1"/>
</dbReference>
<evidence type="ECO:0000259" key="13">
    <source>
        <dbReference type="PROSITE" id="PS51722"/>
    </source>
</evidence>
<organism evidence="14 15">
    <name type="scientific">Ornithinimicrobium ciconiae</name>
    <dbReference type="NCBI Taxonomy" id="2594265"/>
    <lineage>
        <taxon>Bacteria</taxon>
        <taxon>Bacillati</taxon>
        <taxon>Actinomycetota</taxon>
        <taxon>Actinomycetes</taxon>
        <taxon>Micrococcales</taxon>
        <taxon>Ornithinimicrobiaceae</taxon>
        <taxon>Ornithinimicrobium</taxon>
    </lineage>
</organism>
<dbReference type="Pfam" id="PF00009">
    <property type="entry name" value="GTP_EFTU"/>
    <property type="match status" value="1"/>
</dbReference>
<feature type="compositionally biased region" description="Gly residues" evidence="12">
    <location>
        <begin position="256"/>
        <end position="265"/>
    </location>
</feature>
<feature type="compositionally biased region" description="Low complexity" evidence="12">
    <location>
        <begin position="147"/>
        <end position="168"/>
    </location>
</feature>
<evidence type="ECO:0000256" key="9">
    <source>
        <dbReference type="ARBA" id="ARBA00025162"/>
    </source>
</evidence>
<feature type="binding site" evidence="10">
    <location>
        <begin position="536"/>
        <end position="540"/>
    </location>
    <ligand>
        <name>GTP</name>
        <dbReference type="ChEBI" id="CHEBI:37565"/>
    </ligand>
</feature>
<dbReference type="SUPFAM" id="SSF50447">
    <property type="entry name" value="Translation proteins"/>
    <property type="match status" value="2"/>
</dbReference>
<feature type="compositionally biased region" description="Basic and acidic residues" evidence="12">
    <location>
        <begin position="217"/>
        <end position="236"/>
    </location>
</feature>
<dbReference type="FunFam" id="3.40.50.10050:FF:000001">
    <property type="entry name" value="Translation initiation factor IF-2"/>
    <property type="match status" value="1"/>
</dbReference>
<dbReference type="InterPro" id="IPR000178">
    <property type="entry name" value="TF_IF2_bacterial-like"/>
</dbReference>
<feature type="compositionally biased region" description="Low complexity" evidence="12">
    <location>
        <begin position="50"/>
        <end position="137"/>
    </location>
</feature>
<dbReference type="Proteomes" id="UP000315395">
    <property type="component" value="Chromosome"/>
</dbReference>
<dbReference type="Gene3D" id="1.10.10.2480">
    <property type="match status" value="1"/>
</dbReference>
<keyword evidence="7 10" id="KW-0648">Protein biosynthesis</keyword>
<feature type="region of interest" description="Disordered" evidence="12">
    <location>
        <begin position="28"/>
        <end position="365"/>
    </location>
</feature>
<dbReference type="FunFam" id="1.10.10.2480:FF:000003">
    <property type="entry name" value="Translation initiation factor IF-2"/>
    <property type="match status" value="1"/>
</dbReference>
<feature type="domain" description="Tr-type G" evidence="13">
    <location>
        <begin position="477"/>
        <end position="648"/>
    </location>
</feature>
<dbReference type="CDD" id="cd03702">
    <property type="entry name" value="IF2_mtIF2_II"/>
    <property type="match status" value="1"/>
</dbReference>
<keyword evidence="5 10" id="KW-0396">Initiation factor</keyword>
<evidence type="ECO:0000256" key="3">
    <source>
        <dbReference type="ARBA" id="ARBA00020675"/>
    </source>
</evidence>
<comment type="similarity">
    <text evidence="2 10 11">Belongs to the TRAFAC class translation factor GTPase superfamily. Classic translation factor GTPase family. IF-2 subfamily.</text>
</comment>
<dbReference type="InterPro" id="IPR015760">
    <property type="entry name" value="TIF_IF2"/>
</dbReference>
<dbReference type="Gene3D" id="3.40.50.10050">
    <property type="entry name" value="Translation initiation factor IF- 2, domain 3"/>
    <property type="match status" value="1"/>
</dbReference>
<dbReference type="FunFam" id="3.40.50.300:FF:000019">
    <property type="entry name" value="Translation initiation factor IF-2"/>
    <property type="match status" value="1"/>
</dbReference>
<feature type="binding site" evidence="10">
    <location>
        <begin position="590"/>
        <end position="593"/>
    </location>
    <ligand>
        <name>GTP</name>
        <dbReference type="ChEBI" id="CHEBI:37565"/>
    </ligand>
</feature>
<dbReference type="HAMAP" id="MF_00100_B">
    <property type="entry name" value="IF_2_B"/>
    <property type="match status" value="1"/>
</dbReference>
<evidence type="ECO:0000256" key="4">
    <source>
        <dbReference type="ARBA" id="ARBA00022490"/>
    </source>
</evidence>
<dbReference type="GO" id="GO:0005525">
    <property type="term" value="F:GTP binding"/>
    <property type="evidence" value="ECO:0007669"/>
    <property type="project" value="UniProtKB-KW"/>
</dbReference>
<dbReference type="PANTHER" id="PTHR43381">
    <property type="entry name" value="TRANSLATION INITIATION FACTOR IF-2-RELATED"/>
    <property type="match status" value="1"/>
</dbReference>
<dbReference type="KEGG" id="orz:FNH13_12810"/>
<dbReference type="CDD" id="cd01887">
    <property type="entry name" value="IF2_eIF5B"/>
    <property type="match status" value="1"/>
</dbReference>
<keyword evidence="4 10" id="KW-0963">Cytoplasm</keyword>
<keyword evidence="8 10" id="KW-0342">GTP-binding</keyword>
<evidence type="ECO:0000313" key="14">
    <source>
        <dbReference type="EMBL" id="QDO89096.1"/>
    </source>
</evidence>
<dbReference type="NCBIfam" id="TIGR00487">
    <property type="entry name" value="IF-2"/>
    <property type="match status" value="1"/>
</dbReference>
<accession>A0A516GC32</accession>
<dbReference type="GO" id="GO:0003924">
    <property type="term" value="F:GTPase activity"/>
    <property type="evidence" value="ECO:0007669"/>
    <property type="project" value="UniProtKB-UniRule"/>
</dbReference>
<evidence type="ECO:0000256" key="10">
    <source>
        <dbReference type="HAMAP-Rule" id="MF_00100"/>
    </source>
</evidence>
<feature type="compositionally biased region" description="Pro residues" evidence="12">
    <location>
        <begin position="266"/>
        <end position="282"/>
    </location>
</feature>
<dbReference type="Gene3D" id="3.40.50.300">
    <property type="entry name" value="P-loop containing nucleotide triphosphate hydrolases"/>
    <property type="match status" value="1"/>
</dbReference>
<evidence type="ECO:0000256" key="12">
    <source>
        <dbReference type="SAM" id="MobiDB-lite"/>
    </source>
</evidence>
<comment type="function">
    <text evidence="9 10 11">One of the essential components for the initiation of protein synthesis. Protects formylmethionyl-tRNA from spontaneous hydrolysis and promotes its binding to the 30S ribosomal subunits. Also involved in the hydrolysis of GTP during the formation of the 70S ribosomal complex.</text>
</comment>
<gene>
    <name evidence="10 14" type="primary">infB</name>
    <name evidence="14" type="ORF">FNH13_12810</name>
</gene>
<dbReference type="Pfam" id="PF22042">
    <property type="entry name" value="EF-G_D2"/>
    <property type="match status" value="1"/>
</dbReference>
<evidence type="ECO:0000256" key="11">
    <source>
        <dbReference type="RuleBase" id="RU000644"/>
    </source>
</evidence>
<evidence type="ECO:0000256" key="6">
    <source>
        <dbReference type="ARBA" id="ARBA00022741"/>
    </source>
</evidence>
<comment type="caution">
    <text evidence="10">Lacks conserved residue(s) required for the propagation of feature annotation.</text>
</comment>
<dbReference type="PROSITE" id="PS01176">
    <property type="entry name" value="IF2"/>
    <property type="match status" value="1"/>
</dbReference>
<evidence type="ECO:0000256" key="5">
    <source>
        <dbReference type="ARBA" id="ARBA00022540"/>
    </source>
</evidence>
<keyword evidence="15" id="KW-1185">Reference proteome</keyword>
<dbReference type="OrthoDB" id="9811804at2"/>
<dbReference type="InterPro" id="IPR000795">
    <property type="entry name" value="T_Tr_GTP-bd_dom"/>
</dbReference>
<dbReference type="CDD" id="cd03692">
    <property type="entry name" value="mtIF2_IVc"/>
    <property type="match status" value="1"/>
</dbReference>
<dbReference type="InterPro" id="IPR023115">
    <property type="entry name" value="TIF_IF2_dom3"/>
</dbReference>
<dbReference type="PROSITE" id="PS51722">
    <property type="entry name" value="G_TR_2"/>
    <property type="match status" value="1"/>
</dbReference>
<keyword evidence="6 10" id="KW-0547">Nucleotide-binding</keyword>
<evidence type="ECO:0000313" key="15">
    <source>
        <dbReference type="Proteomes" id="UP000315395"/>
    </source>
</evidence>
<dbReference type="Pfam" id="PF04760">
    <property type="entry name" value="IF2_N"/>
    <property type="match status" value="2"/>
</dbReference>
<dbReference type="InterPro" id="IPR006847">
    <property type="entry name" value="IF2_N"/>
</dbReference>
<comment type="subcellular location">
    <subcellularLocation>
        <location evidence="1 10">Cytoplasm</location>
    </subcellularLocation>
</comment>
<dbReference type="InterPro" id="IPR027417">
    <property type="entry name" value="P-loop_NTPase"/>
</dbReference>
<evidence type="ECO:0000256" key="8">
    <source>
        <dbReference type="ARBA" id="ARBA00023134"/>
    </source>
</evidence>
<dbReference type="SUPFAM" id="SSF52156">
    <property type="entry name" value="Initiation factor IF2/eIF5b, domain 3"/>
    <property type="match status" value="1"/>
</dbReference>
<dbReference type="AlphaFoldDB" id="A0A516GC32"/>
<dbReference type="NCBIfam" id="TIGR00231">
    <property type="entry name" value="small_GTP"/>
    <property type="match status" value="1"/>
</dbReference>
<name>A0A516GC32_9MICO</name>
<dbReference type="InterPro" id="IPR044145">
    <property type="entry name" value="IF2_II"/>
</dbReference>
<dbReference type="InterPro" id="IPR053905">
    <property type="entry name" value="EF-G-like_DII"/>
</dbReference>